<dbReference type="InterPro" id="IPR057942">
    <property type="entry name" value="TPR_TNPO3_IPO13_3rd"/>
</dbReference>
<dbReference type="AlphaFoldDB" id="A0A316V4H0"/>
<dbReference type="Gene3D" id="1.25.10.10">
    <property type="entry name" value="Leucine-rich Repeat Variant"/>
    <property type="match status" value="1"/>
</dbReference>
<organism evidence="2 3">
    <name type="scientific">Meira miltonrushii</name>
    <dbReference type="NCBI Taxonomy" id="1280837"/>
    <lineage>
        <taxon>Eukaryota</taxon>
        <taxon>Fungi</taxon>
        <taxon>Dikarya</taxon>
        <taxon>Basidiomycota</taxon>
        <taxon>Ustilaginomycotina</taxon>
        <taxon>Exobasidiomycetes</taxon>
        <taxon>Exobasidiales</taxon>
        <taxon>Brachybasidiaceae</taxon>
        <taxon>Meira</taxon>
    </lineage>
</organism>
<dbReference type="FunCoup" id="A0A316V4H0">
    <property type="interactions" value="861"/>
</dbReference>
<dbReference type="Proteomes" id="UP000245771">
    <property type="component" value="Unassembled WGS sequence"/>
</dbReference>
<accession>A0A316V4H0</accession>
<dbReference type="SMART" id="SM00913">
    <property type="entry name" value="IBN_N"/>
    <property type="match status" value="1"/>
</dbReference>
<dbReference type="STRING" id="1280837.A0A316V4H0"/>
<dbReference type="Pfam" id="PF24139">
    <property type="entry name" value="TPR_TNPO3_IPO13_4th"/>
    <property type="match status" value="1"/>
</dbReference>
<dbReference type="InterPro" id="IPR057941">
    <property type="entry name" value="TPR_TNPO3_IPO13_2nd"/>
</dbReference>
<dbReference type="RefSeq" id="XP_025352749.1">
    <property type="nucleotide sequence ID" value="XM_025500150.1"/>
</dbReference>
<keyword evidence="3" id="KW-1185">Reference proteome</keyword>
<evidence type="ECO:0000313" key="2">
    <source>
        <dbReference type="EMBL" id="PWN32447.1"/>
    </source>
</evidence>
<gene>
    <name evidence="2" type="ORF">FA14DRAFT_168651</name>
</gene>
<dbReference type="PROSITE" id="PS50166">
    <property type="entry name" value="IMPORTIN_B_NT"/>
    <property type="match status" value="1"/>
</dbReference>
<dbReference type="OrthoDB" id="435593at2759"/>
<dbReference type="Pfam" id="PF24138">
    <property type="entry name" value="TPR_TNPO3_IPO13_2nd"/>
    <property type="match status" value="1"/>
</dbReference>
<dbReference type="InterPro" id="IPR013598">
    <property type="entry name" value="Exportin-1/Importin-b-like"/>
</dbReference>
<dbReference type="InterPro" id="IPR001494">
    <property type="entry name" value="Importin-beta_N"/>
</dbReference>
<dbReference type="GO" id="GO:0006606">
    <property type="term" value="P:protein import into nucleus"/>
    <property type="evidence" value="ECO:0007669"/>
    <property type="project" value="TreeGrafter"/>
</dbReference>
<evidence type="ECO:0000313" key="3">
    <source>
        <dbReference type="Proteomes" id="UP000245771"/>
    </source>
</evidence>
<evidence type="ECO:0000259" key="1">
    <source>
        <dbReference type="PROSITE" id="PS50166"/>
    </source>
</evidence>
<dbReference type="PANTHER" id="PTHR12363:SF53">
    <property type="entry name" value="MRNA TRANSPORT REGULATOR MTR10"/>
    <property type="match status" value="1"/>
</dbReference>
<dbReference type="PANTHER" id="PTHR12363">
    <property type="entry name" value="TRANSPORTIN 3 AND IMPORTIN 13"/>
    <property type="match status" value="1"/>
</dbReference>
<proteinExistence type="predicted"/>
<dbReference type="GO" id="GO:0005737">
    <property type="term" value="C:cytoplasm"/>
    <property type="evidence" value="ECO:0007669"/>
    <property type="project" value="TreeGrafter"/>
</dbReference>
<dbReference type="InterPro" id="IPR016024">
    <property type="entry name" value="ARM-type_fold"/>
</dbReference>
<dbReference type="InterPro" id="IPR051345">
    <property type="entry name" value="Importin_beta-like_NTR"/>
</dbReference>
<dbReference type="InParanoid" id="A0A316V4H0"/>
<dbReference type="InterPro" id="IPR058537">
    <property type="entry name" value="TPR_TNPO3_IPO13_4th"/>
</dbReference>
<name>A0A316V4H0_9BASI</name>
<reference evidence="2 3" key="1">
    <citation type="journal article" date="2018" name="Mol. Biol. Evol.">
        <title>Broad Genomic Sampling Reveals a Smut Pathogenic Ancestry of the Fungal Clade Ustilaginomycotina.</title>
        <authorList>
            <person name="Kijpornyongpan T."/>
            <person name="Mondo S.J."/>
            <person name="Barry K."/>
            <person name="Sandor L."/>
            <person name="Lee J."/>
            <person name="Lipzen A."/>
            <person name="Pangilinan J."/>
            <person name="LaButti K."/>
            <person name="Hainaut M."/>
            <person name="Henrissat B."/>
            <person name="Grigoriev I.V."/>
            <person name="Spatafora J.W."/>
            <person name="Aime M.C."/>
        </authorList>
    </citation>
    <scope>NUCLEOTIDE SEQUENCE [LARGE SCALE GENOMIC DNA]</scope>
    <source>
        <strain evidence="2 3">MCA 3882</strain>
    </source>
</reference>
<feature type="domain" description="Importin N-terminal" evidence="1">
    <location>
        <begin position="32"/>
        <end position="99"/>
    </location>
</feature>
<sequence length="963" mass="106423">MATNDQSSAIDAVLAALDTLYKNPDNSAKQQANTWLQNFQKTPEAWQTANALLLSQDLPVEPRLFAAQTFRVKSTYDIDQIPRETLPSLRATLITALQAYKSGPKVIQTQISLALSGLALQLRDGEDPGWGDHVVRSMIDTFGKDPSDVGTLLEFLTVLPEEVNMNQRIPVDREHYNTRTVSLLQTPARDVLEVLSVYIQAQGLTEAIQASVFACLASWLKSGEIDIHTLMQTPLFTMSFDCLTNEQLFDGAVDVVCDIINETQEVQDNQEAIQLIIARLLPLRPELQQAISDGDDDKVRGLCRVFVQAGEVYHSLMIPHKDAFFPIAEAIFACAAYSDLDIVQITFRFWYFLTGDLQRYGDEENAYAYASIYQQLLEAIIKHLRFPDEMESWSGQERDDFKSFRHYMGDTLKDCCQVLGSQTCLARSLGMIQDVLTNAQGGSAKWQDVEAPLFSMRAMGAKADPRDNEILPQIMAIIPELPSHPRLTYAALLVISRYTEWVKYHPDRIPMVLSYISAGFQTADLDVTAAAAQAFKYLGEDCDVELAPFLPQLFEFYQAIVERVDPQDGRSIAEAIGYVIAALPVEQATEPLMQFTQPLLQSLSAVANAEPSSVARADLQKAADRMEQLDAMLKPVGSKIKPSTLPPTCSATCQQAFDIIDTILVKHGSTFFVTERACELLRRGLAFFDFLAIPVVPALLERMANSFELTGFPSFIWITGKTIDTFGQRPMGTAFERISVKVNEMISSAGESGKSIIDMPDVIDDYIHTCAAVAEALPGQLFLSGAFPASFKIAVTCLQQMYQISILNAIVDYIRIVVGHDALEQNAGNGFSQSHNQLDPQVASQYANAIRSVLHEQGAALVSALLQGTVTTFEPEALPDTTIVLRLLAVNVTGFQALQSWFAAGLAGINDSVIPQTEKQKCMTTLSQGESNSIKPALQGIYAASRKSRERDRLDRQSNLLDQ</sequence>
<dbReference type="GO" id="GO:0031267">
    <property type="term" value="F:small GTPase binding"/>
    <property type="evidence" value="ECO:0007669"/>
    <property type="project" value="InterPro"/>
</dbReference>
<dbReference type="EMBL" id="KZ819605">
    <property type="protein sequence ID" value="PWN32447.1"/>
    <property type="molecule type" value="Genomic_DNA"/>
</dbReference>
<dbReference type="Pfam" id="PF08389">
    <property type="entry name" value="Xpo1"/>
    <property type="match status" value="1"/>
</dbReference>
<dbReference type="SUPFAM" id="SSF48371">
    <property type="entry name" value="ARM repeat"/>
    <property type="match status" value="1"/>
</dbReference>
<protein>
    <submittedName>
        <fullName evidence="2">ARM repeat-containing protein</fullName>
    </submittedName>
</protein>
<dbReference type="Pfam" id="PF03810">
    <property type="entry name" value="IBN_N"/>
    <property type="match status" value="1"/>
</dbReference>
<dbReference type="GeneID" id="37021931"/>
<dbReference type="Pfam" id="PF24140">
    <property type="entry name" value="TPR_TNPO3_IPO13_3rd"/>
    <property type="match status" value="1"/>
</dbReference>
<dbReference type="InterPro" id="IPR011989">
    <property type="entry name" value="ARM-like"/>
</dbReference>